<accession>A0AAV3YJE1</accession>
<feature type="compositionally biased region" description="Basic and acidic residues" evidence="2">
    <location>
        <begin position="273"/>
        <end position="290"/>
    </location>
</feature>
<feature type="compositionally biased region" description="Basic residues" evidence="2">
    <location>
        <begin position="245"/>
        <end position="272"/>
    </location>
</feature>
<dbReference type="AlphaFoldDB" id="A0AAV3YJE1"/>
<dbReference type="PROSITE" id="PS51864">
    <property type="entry name" value="ASTACIN"/>
    <property type="match status" value="1"/>
</dbReference>
<feature type="signal peptide" evidence="3">
    <location>
        <begin position="1"/>
        <end position="21"/>
    </location>
</feature>
<dbReference type="EMBL" id="BLXT01001109">
    <property type="protein sequence ID" value="GFN83209.1"/>
    <property type="molecule type" value="Genomic_DNA"/>
</dbReference>
<sequence>MILRRKMLLLFHVIILSCASALGSSSNSSYVTIGDNNITTTDIKGNPYYNITSIPIVRKYIALLKKGNTDKRELSPTNNRALFTSNSKTVEHFTTWSYLDSSGEISNRSHQFRAKMQRPESSWSTSAIWKARRRRRNIRYPRDTSGQEMDGKPVIAITVHIRNRRASVKDFTQVNKNVCPPSLCRIADERSRGGVGRPRGTGGTVFYQGDIVLDRNLDRFIYPRTTSTPSQQMRRRNQNGSRKSSQSRRRRKNNKQSRGSNGKRSKTNRRRPKIENKEEESSKVSDDRLKRNNNKLSRNVKSGGKRRRAVKENIKRRTKRSSGSGSWDESEADAGGSQWHKQERSGRTRRATMKLRNRLWKNGVAIYKMAREINPEAKRVIRGAINHIQQRTCIRFREKKSSDRDFIRFISEPG</sequence>
<evidence type="ECO:0000256" key="1">
    <source>
        <dbReference type="PROSITE-ProRule" id="PRU01211"/>
    </source>
</evidence>
<dbReference type="Proteomes" id="UP000735302">
    <property type="component" value="Unassembled WGS sequence"/>
</dbReference>
<feature type="region of interest" description="Disordered" evidence="2">
    <location>
        <begin position="222"/>
        <end position="350"/>
    </location>
</feature>
<evidence type="ECO:0000259" key="4">
    <source>
        <dbReference type="PROSITE" id="PS51864"/>
    </source>
</evidence>
<evidence type="ECO:0000256" key="2">
    <source>
        <dbReference type="SAM" id="MobiDB-lite"/>
    </source>
</evidence>
<evidence type="ECO:0000313" key="6">
    <source>
        <dbReference type="Proteomes" id="UP000735302"/>
    </source>
</evidence>
<dbReference type="Gene3D" id="3.40.390.10">
    <property type="entry name" value="Collagenase (Catalytic Domain)"/>
    <property type="match status" value="1"/>
</dbReference>
<dbReference type="InterPro" id="IPR001506">
    <property type="entry name" value="Peptidase_M12A"/>
</dbReference>
<keyword evidence="6" id="KW-1185">Reference proteome</keyword>
<feature type="chain" id="PRO_5043326950" evidence="3">
    <location>
        <begin position="22"/>
        <end position="414"/>
    </location>
</feature>
<comment type="caution">
    <text evidence="1">Lacks conserved residue(s) required for the propagation of feature annotation.</text>
</comment>
<dbReference type="GO" id="GO:0004222">
    <property type="term" value="F:metalloendopeptidase activity"/>
    <property type="evidence" value="ECO:0007669"/>
    <property type="project" value="InterPro"/>
</dbReference>
<protein>
    <submittedName>
        <fullName evidence="5">Metalloendopeptidase</fullName>
    </submittedName>
</protein>
<dbReference type="Pfam" id="PF01400">
    <property type="entry name" value="Astacin"/>
    <property type="match status" value="1"/>
</dbReference>
<gene>
    <name evidence="5" type="ORF">PoB_000971500</name>
</gene>
<feature type="domain" description="Peptidase M12A" evidence="4">
    <location>
        <begin position="351"/>
        <end position="414"/>
    </location>
</feature>
<reference evidence="5 6" key="1">
    <citation type="journal article" date="2021" name="Elife">
        <title>Chloroplast acquisition without the gene transfer in kleptoplastic sea slugs, Plakobranchus ocellatus.</title>
        <authorList>
            <person name="Maeda T."/>
            <person name="Takahashi S."/>
            <person name="Yoshida T."/>
            <person name="Shimamura S."/>
            <person name="Takaki Y."/>
            <person name="Nagai Y."/>
            <person name="Toyoda A."/>
            <person name="Suzuki Y."/>
            <person name="Arimoto A."/>
            <person name="Ishii H."/>
            <person name="Satoh N."/>
            <person name="Nishiyama T."/>
            <person name="Hasebe M."/>
            <person name="Maruyama T."/>
            <person name="Minagawa J."/>
            <person name="Obokata J."/>
            <person name="Shigenobu S."/>
        </authorList>
    </citation>
    <scope>NUCLEOTIDE SEQUENCE [LARGE SCALE GENOMIC DNA]</scope>
</reference>
<proteinExistence type="predicted"/>
<dbReference type="PROSITE" id="PS51257">
    <property type="entry name" value="PROKAR_LIPOPROTEIN"/>
    <property type="match status" value="1"/>
</dbReference>
<name>A0AAV3YJE1_9GAST</name>
<evidence type="ECO:0000256" key="3">
    <source>
        <dbReference type="SAM" id="SignalP"/>
    </source>
</evidence>
<dbReference type="GO" id="GO:0006508">
    <property type="term" value="P:proteolysis"/>
    <property type="evidence" value="ECO:0007669"/>
    <property type="project" value="InterPro"/>
</dbReference>
<keyword evidence="3" id="KW-0732">Signal</keyword>
<evidence type="ECO:0000313" key="5">
    <source>
        <dbReference type="EMBL" id="GFN83209.1"/>
    </source>
</evidence>
<dbReference type="SUPFAM" id="SSF55486">
    <property type="entry name" value="Metalloproteases ('zincins'), catalytic domain"/>
    <property type="match status" value="1"/>
</dbReference>
<organism evidence="5 6">
    <name type="scientific">Plakobranchus ocellatus</name>
    <dbReference type="NCBI Taxonomy" id="259542"/>
    <lineage>
        <taxon>Eukaryota</taxon>
        <taxon>Metazoa</taxon>
        <taxon>Spiralia</taxon>
        <taxon>Lophotrochozoa</taxon>
        <taxon>Mollusca</taxon>
        <taxon>Gastropoda</taxon>
        <taxon>Heterobranchia</taxon>
        <taxon>Euthyneura</taxon>
        <taxon>Panpulmonata</taxon>
        <taxon>Sacoglossa</taxon>
        <taxon>Placobranchoidea</taxon>
        <taxon>Plakobranchidae</taxon>
        <taxon>Plakobranchus</taxon>
    </lineage>
</organism>
<comment type="caution">
    <text evidence="5">The sequence shown here is derived from an EMBL/GenBank/DDBJ whole genome shotgun (WGS) entry which is preliminary data.</text>
</comment>
<dbReference type="InterPro" id="IPR024079">
    <property type="entry name" value="MetalloPept_cat_dom_sf"/>
</dbReference>